<accession>A0A3R9R3B6</accession>
<gene>
    <name evidence="4" type="ORF">EDE15_2507</name>
</gene>
<dbReference type="PANTHER" id="PTHR42693:SF33">
    <property type="entry name" value="ARYLSULFATASE"/>
    <property type="match status" value="1"/>
</dbReference>
<organism evidence="4 5">
    <name type="scientific">Edaphobacter aggregans</name>
    <dbReference type="NCBI Taxonomy" id="570835"/>
    <lineage>
        <taxon>Bacteria</taxon>
        <taxon>Pseudomonadati</taxon>
        <taxon>Acidobacteriota</taxon>
        <taxon>Terriglobia</taxon>
        <taxon>Terriglobales</taxon>
        <taxon>Acidobacteriaceae</taxon>
        <taxon>Edaphobacter</taxon>
    </lineage>
</organism>
<feature type="transmembrane region" description="Helical" evidence="2">
    <location>
        <begin position="71"/>
        <end position="88"/>
    </location>
</feature>
<dbReference type="AlphaFoldDB" id="A0A3R9R3B6"/>
<dbReference type="SUPFAM" id="SSF53649">
    <property type="entry name" value="Alkaline phosphatase-like"/>
    <property type="match status" value="1"/>
</dbReference>
<dbReference type="InterPro" id="IPR050738">
    <property type="entry name" value="Sulfatase"/>
</dbReference>
<evidence type="ECO:0000256" key="2">
    <source>
        <dbReference type="SAM" id="Phobius"/>
    </source>
</evidence>
<feature type="transmembrane region" description="Helical" evidence="2">
    <location>
        <begin position="44"/>
        <end position="64"/>
    </location>
</feature>
<feature type="transmembrane region" description="Helical" evidence="2">
    <location>
        <begin position="135"/>
        <end position="161"/>
    </location>
</feature>
<evidence type="ECO:0000259" key="3">
    <source>
        <dbReference type="Pfam" id="PF00884"/>
    </source>
</evidence>
<dbReference type="PANTHER" id="PTHR42693">
    <property type="entry name" value="ARYLSULFATASE FAMILY MEMBER"/>
    <property type="match status" value="1"/>
</dbReference>
<dbReference type="GO" id="GO:0004065">
    <property type="term" value="F:arylsulfatase activity"/>
    <property type="evidence" value="ECO:0007669"/>
    <property type="project" value="TreeGrafter"/>
</dbReference>
<evidence type="ECO:0000256" key="1">
    <source>
        <dbReference type="ARBA" id="ARBA00008779"/>
    </source>
</evidence>
<protein>
    <submittedName>
        <fullName evidence="4">Type I phosphodiesterase/nucleotide pyrophosphatase</fullName>
    </submittedName>
</protein>
<sequence>MKLLTHPAVTALGVTTLFLLGLIGPLIAPSHLALYHLSGSTSSIFLSVLLNVLFVWLLLTGLLFWAQRPGWPRVFIWSSLTLATPWILVKEYAVLTDWTIPHALSMFVFLACLIALVSLLLLWRPAYVPSFERAQHFVATLLGFAALSGVLFVSQLMWFAWKARSLNVPRPLHWRQTASSSQPTKTRVIWLLLDELSYQQVYEQRFPGLNLDAFDQLAAQSTVFTHAVPTASYTEIAVPSLMTGVPTDRVRSSPDGFLSLHNARTNKWQPFDPHETIFQDALTQGYRTGIAGWFNPYCRILPSVLDRCFWTDSSARVESDLDTGQPFAKALLAPIGWFYNAAKLFVRGRTRQDQESEFEARLHIVDYRDLSAATDQLLDDSSIDFVFLHLPVPHPGGIYDRKTTSFSIHNSSYIDNLALADKSLAHVRHLLEQNGTWDSSAVIVMGDHSWRTALLWSDSPTWTHEDQVASHGGQFDDRPGYIVKMPFQQTPSRVGSRFAAIHTRALLDGIIDGRLKTADDLAAWAAQQP</sequence>
<dbReference type="Pfam" id="PF00884">
    <property type="entry name" value="Sulfatase"/>
    <property type="match status" value="1"/>
</dbReference>
<feature type="transmembrane region" description="Helical" evidence="2">
    <location>
        <begin position="12"/>
        <end position="32"/>
    </location>
</feature>
<feature type="domain" description="Sulfatase N-terminal" evidence="3">
    <location>
        <begin position="188"/>
        <end position="452"/>
    </location>
</feature>
<keyword evidence="2" id="KW-0812">Transmembrane</keyword>
<dbReference type="Gene3D" id="3.40.720.10">
    <property type="entry name" value="Alkaline Phosphatase, subunit A"/>
    <property type="match status" value="1"/>
</dbReference>
<evidence type="ECO:0000313" key="5">
    <source>
        <dbReference type="Proteomes" id="UP000269669"/>
    </source>
</evidence>
<dbReference type="InterPro" id="IPR017850">
    <property type="entry name" value="Alkaline_phosphatase_core_sf"/>
</dbReference>
<dbReference type="OrthoDB" id="103158at2"/>
<dbReference type="Proteomes" id="UP000269669">
    <property type="component" value="Unassembled WGS sequence"/>
</dbReference>
<keyword evidence="2" id="KW-1133">Transmembrane helix</keyword>
<dbReference type="RefSeq" id="WP_125485524.1">
    <property type="nucleotide sequence ID" value="NZ_RSDW01000001.1"/>
</dbReference>
<name>A0A3R9R3B6_9BACT</name>
<dbReference type="EMBL" id="RSDW01000001">
    <property type="protein sequence ID" value="RSL16979.1"/>
    <property type="molecule type" value="Genomic_DNA"/>
</dbReference>
<reference evidence="4 5" key="1">
    <citation type="submission" date="2018-12" db="EMBL/GenBank/DDBJ databases">
        <title>Sequencing of bacterial isolates from soil warming experiment in Harvard Forest, Massachusetts, USA.</title>
        <authorList>
            <person name="Deangelis K."/>
        </authorList>
    </citation>
    <scope>NUCLEOTIDE SEQUENCE [LARGE SCALE GENOMIC DNA]</scope>
    <source>
        <strain evidence="4 5">EB153</strain>
    </source>
</reference>
<comment type="caution">
    <text evidence="4">The sequence shown here is derived from an EMBL/GenBank/DDBJ whole genome shotgun (WGS) entry which is preliminary data.</text>
</comment>
<dbReference type="InterPro" id="IPR000917">
    <property type="entry name" value="Sulfatase_N"/>
</dbReference>
<keyword evidence="5" id="KW-1185">Reference proteome</keyword>
<keyword evidence="2" id="KW-0472">Membrane</keyword>
<comment type="similarity">
    <text evidence="1">Belongs to the sulfatase family.</text>
</comment>
<proteinExistence type="inferred from homology"/>
<feature type="transmembrane region" description="Helical" evidence="2">
    <location>
        <begin position="100"/>
        <end position="123"/>
    </location>
</feature>
<evidence type="ECO:0000313" key="4">
    <source>
        <dbReference type="EMBL" id="RSL16979.1"/>
    </source>
</evidence>